<dbReference type="InterPro" id="IPR001818">
    <property type="entry name" value="Pept_M10_metallopeptidase"/>
</dbReference>
<dbReference type="Pfam" id="PF00413">
    <property type="entry name" value="Peptidase_M10"/>
    <property type="match status" value="1"/>
</dbReference>
<evidence type="ECO:0000313" key="6">
    <source>
        <dbReference type="EMBL" id="KYN50626.1"/>
    </source>
</evidence>
<dbReference type="AlphaFoldDB" id="A0A151K3C8"/>
<keyword evidence="3" id="KW-0378">Hydrolase</keyword>
<proteinExistence type="predicted"/>
<dbReference type="GO" id="GO:0031012">
    <property type="term" value="C:extracellular matrix"/>
    <property type="evidence" value="ECO:0007669"/>
    <property type="project" value="InterPro"/>
</dbReference>
<keyword evidence="4" id="KW-0862">Zinc</keyword>
<evidence type="ECO:0000256" key="2">
    <source>
        <dbReference type="ARBA" id="ARBA00022723"/>
    </source>
</evidence>
<dbReference type="GO" id="GO:0004222">
    <property type="term" value="F:metalloendopeptidase activity"/>
    <property type="evidence" value="ECO:0007669"/>
    <property type="project" value="InterPro"/>
</dbReference>
<feature type="non-terminal residue" evidence="6">
    <location>
        <position position="1"/>
    </location>
</feature>
<protein>
    <recommendedName>
        <fullName evidence="5">Peptidase M10 metallopeptidase domain-containing protein</fullName>
    </recommendedName>
</protein>
<dbReference type="GO" id="GO:0008270">
    <property type="term" value="F:zinc ion binding"/>
    <property type="evidence" value="ECO:0007669"/>
    <property type="project" value="InterPro"/>
</dbReference>
<dbReference type="InterPro" id="IPR024079">
    <property type="entry name" value="MetalloPept_cat_dom_sf"/>
</dbReference>
<evidence type="ECO:0000259" key="5">
    <source>
        <dbReference type="Pfam" id="PF00413"/>
    </source>
</evidence>
<keyword evidence="2" id="KW-0479">Metal-binding</keyword>
<comment type="caution">
    <text evidence="6">The sequence shown here is derived from an EMBL/GenBank/DDBJ whole genome shotgun (WGS) entry which is preliminary data.</text>
</comment>
<gene>
    <name evidence="6" type="ORF">ALC56_00002</name>
</gene>
<dbReference type="Proteomes" id="UP000078541">
    <property type="component" value="Unassembled WGS sequence"/>
</dbReference>
<evidence type="ECO:0000313" key="7">
    <source>
        <dbReference type="Proteomes" id="UP000078541"/>
    </source>
</evidence>
<accession>A0A151K3C8</accession>
<name>A0A151K3C8_9HYME</name>
<evidence type="ECO:0000256" key="4">
    <source>
        <dbReference type="ARBA" id="ARBA00022833"/>
    </source>
</evidence>
<evidence type="ECO:0000256" key="3">
    <source>
        <dbReference type="ARBA" id="ARBA00022801"/>
    </source>
</evidence>
<dbReference type="Gene3D" id="3.40.390.10">
    <property type="entry name" value="Collagenase (Catalytic Domain)"/>
    <property type="match status" value="1"/>
</dbReference>
<reference evidence="6 7" key="1">
    <citation type="submission" date="2016-03" db="EMBL/GenBank/DDBJ databases">
        <title>Trachymyrmex septentrionalis WGS genome.</title>
        <authorList>
            <person name="Nygaard S."/>
            <person name="Hu H."/>
            <person name="Boomsma J."/>
            <person name="Zhang G."/>
        </authorList>
    </citation>
    <scope>NUCLEOTIDE SEQUENCE [LARGE SCALE GENOMIC DNA]</scope>
    <source>
        <strain evidence="6">Tsep2-gDNA-1</strain>
        <tissue evidence="6">Whole body</tissue>
    </source>
</reference>
<evidence type="ECO:0000256" key="1">
    <source>
        <dbReference type="ARBA" id="ARBA00022670"/>
    </source>
</evidence>
<dbReference type="EMBL" id="LKEZ01000372">
    <property type="protein sequence ID" value="KYN50626.1"/>
    <property type="molecule type" value="Genomic_DNA"/>
</dbReference>
<sequence length="56" mass="6574">PWHIYLDEKKPLNKEHLLHTLTYEIGHSLELTHSSRKDAIMFAFITNNNNKTVNSI</sequence>
<keyword evidence="7" id="KW-1185">Reference proteome</keyword>
<keyword evidence="1" id="KW-0645">Protease</keyword>
<dbReference type="GO" id="GO:0006508">
    <property type="term" value="P:proteolysis"/>
    <property type="evidence" value="ECO:0007669"/>
    <property type="project" value="UniProtKB-KW"/>
</dbReference>
<feature type="domain" description="Peptidase M10 metallopeptidase" evidence="5">
    <location>
        <begin position="13"/>
        <end position="53"/>
    </location>
</feature>
<dbReference type="SUPFAM" id="SSF55486">
    <property type="entry name" value="Metalloproteases ('zincins'), catalytic domain"/>
    <property type="match status" value="1"/>
</dbReference>
<organism evidence="6 7">
    <name type="scientific">Trachymyrmex septentrionalis</name>
    <dbReference type="NCBI Taxonomy" id="34720"/>
    <lineage>
        <taxon>Eukaryota</taxon>
        <taxon>Metazoa</taxon>
        <taxon>Ecdysozoa</taxon>
        <taxon>Arthropoda</taxon>
        <taxon>Hexapoda</taxon>
        <taxon>Insecta</taxon>
        <taxon>Pterygota</taxon>
        <taxon>Neoptera</taxon>
        <taxon>Endopterygota</taxon>
        <taxon>Hymenoptera</taxon>
        <taxon>Apocrita</taxon>
        <taxon>Aculeata</taxon>
        <taxon>Formicoidea</taxon>
        <taxon>Formicidae</taxon>
        <taxon>Myrmicinae</taxon>
        <taxon>Trachymyrmex</taxon>
    </lineage>
</organism>